<gene>
    <name evidence="1" type="ORF">EVA_14119</name>
</gene>
<organism evidence="1">
    <name type="scientific">gut metagenome</name>
    <dbReference type="NCBI Taxonomy" id="749906"/>
    <lineage>
        <taxon>unclassified sequences</taxon>
        <taxon>metagenomes</taxon>
        <taxon>organismal metagenomes</taxon>
    </lineage>
</organism>
<accession>J9CCT2</accession>
<reference evidence="1" key="1">
    <citation type="journal article" date="2012" name="PLoS ONE">
        <title>Gene sets for utilization of primary and secondary nutrition supplies in the distal gut of endangered iberian lynx.</title>
        <authorList>
            <person name="Alcaide M."/>
            <person name="Messina E."/>
            <person name="Richter M."/>
            <person name="Bargiela R."/>
            <person name="Peplies J."/>
            <person name="Huws S.A."/>
            <person name="Newbold C.J."/>
            <person name="Golyshin P.N."/>
            <person name="Simon M.A."/>
            <person name="Lopez G."/>
            <person name="Yakimov M.M."/>
            <person name="Ferrer M."/>
        </authorList>
    </citation>
    <scope>NUCLEOTIDE SEQUENCE</scope>
</reference>
<dbReference type="EMBL" id="AMCI01004596">
    <property type="protein sequence ID" value="EJW97775.1"/>
    <property type="molecule type" value="Genomic_DNA"/>
</dbReference>
<comment type="caution">
    <text evidence="1">The sequence shown here is derived from an EMBL/GenBank/DDBJ whole genome shotgun (WGS) entry which is preliminary data.</text>
</comment>
<proteinExistence type="predicted"/>
<evidence type="ECO:0000313" key="1">
    <source>
        <dbReference type="EMBL" id="EJW97775.1"/>
    </source>
</evidence>
<protein>
    <submittedName>
        <fullName evidence="1">Uncharacterized protein</fullName>
    </submittedName>
</protein>
<dbReference type="AlphaFoldDB" id="J9CCT2"/>
<name>J9CCT2_9ZZZZ</name>
<sequence length="39" mass="4466">MLSSGYRLNWVVQFNNLKMLNTEILRLPIIGIAGLSSFR</sequence>